<organism evidence="11 12">
    <name type="scientific">Rosa chinensis</name>
    <name type="common">China rose</name>
    <dbReference type="NCBI Taxonomy" id="74649"/>
    <lineage>
        <taxon>Eukaryota</taxon>
        <taxon>Viridiplantae</taxon>
        <taxon>Streptophyta</taxon>
        <taxon>Embryophyta</taxon>
        <taxon>Tracheophyta</taxon>
        <taxon>Spermatophyta</taxon>
        <taxon>Magnoliopsida</taxon>
        <taxon>eudicotyledons</taxon>
        <taxon>Gunneridae</taxon>
        <taxon>Pentapetalae</taxon>
        <taxon>rosids</taxon>
        <taxon>fabids</taxon>
        <taxon>Rosales</taxon>
        <taxon>Rosaceae</taxon>
        <taxon>Rosoideae</taxon>
        <taxon>Rosoideae incertae sedis</taxon>
        <taxon>Rosa</taxon>
    </lineage>
</organism>
<keyword evidence="7 10" id="KW-0503">Monooxygenase</keyword>
<comment type="cofactor">
    <cofactor evidence="9">
        <name>heme</name>
        <dbReference type="ChEBI" id="CHEBI:30413"/>
    </cofactor>
</comment>
<keyword evidence="4 9" id="KW-0479">Metal-binding</keyword>
<dbReference type="AlphaFoldDB" id="A0A2P6RS14"/>
<evidence type="ECO:0000256" key="7">
    <source>
        <dbReference type="ARBA" id="ARBA00023033"/>
    </source>
</evidence>
<evidence type="ECO:0000256" key="1">
    <source>
        <dbReference type="ARBA" id="ARBA00004370"/>
    </source>
</evidence>
<keyword evidence="6 9" id="KW-0408">Iron</keyword>
<feature type="binding site" description="axial binding residue" evidence="9">
    <location>
        <position position="441"/>
    </location>
    <ligand>
        <name>heme</name>
        <dbReference type="ChEBI" id="CHEBI:30413"/>
    </ligand>
    <ligandPart>
        <name>Fe</name>
        <dbReference type="ChEBI" id="CHEBI:18248"/>
    </ligandPart>
</feature>
<comment type="similarity">
    <text evidence="2 10">Belongs to the cytochrome P450 family.</text>
</comment>
<dbReference type="FunFam" id="1.10.630.10:FF:000023">
    <property type="entry name" value="Cytochrome P450 family protein"/>
    <property type="match status" value="1"/>
</dbReference>
<keyword evidence="5 10" id="KW-0560">Oxidoreductase</keyword>
<dbReference type="GO" id="GO:0005506">
    <property type="term" value="F:iron ion binding"/>
    <property type="evidence" value="ECO:0007669"/>
    <property type="project" value="InterPro"/>
</dbReference>
<dbReference type="PRINTS" id="PR00385">
    <property type="entry name" value="P450"/>
</dbReference>
<proteinExistence type="inferred from homology"/>
<dbReference type="CDD" id="cd20653">
    <property type="entry name" value="CYP81"/>
    <property type="match status" value="1"/>
</dbReference>
<protein>
    <submittedName>
        <fullName evidence="11">Putative oxidoreductase</fullName>
        <ecNumber evidence="11">1.14.13.-</ecNumber>
    </submittedName>
</protein>
<dbReference type="OMA" id="TIMPKLH"/>
<dbReference type="EC" id="1.14.13.-" evidence="11"/>
<dbReference type="Pfam" id="PF00067">
    <property type="entry name" value="p450"/>
    <property type="match status" value="1"/>
</dbReference>
<dbReference type="PANTHER" id="PTHR47947">
    <property type="entry name" value="CYTOCHROME P450 82C3-RELATED"/>
    <property type="match status" value="1"/>
</dbReference>
<evidence type="ECO:0000313" key="12">
    <source>
        <dbReference type="Proteomes" id="UP000238479"/>
    </source>
</evidence>
<comment type="subcellular location">
    <subcellularLocation>
        <location evidence="1">Membrane</location>
    </subcellularLocation>
</comment>
<dbReference type="GO" id="GO:0016020">
    <property type="term" value="C:membrane"/>
    <property type="evidence" value="ECO:0007669"/>
    <property type="project" value="UniProtKB-SubCell"/>
</dbReference>
<evidence type="ECO:0000256" key="6">
    <source>
        <dbReference type="ARBA" id="ARBA00023004"/>
    </source>
</evidence>
<evidence type="ECO:0000256" key="2">
    <source>
        <dbReference type="ARBA" id="ARBA00010617"/>
    </source>
</evidence>
<dbReference type="Proteomes" id="UP000238479">
    <property type="component" value="Chromosome 2"/>
</dbReference>
<evidence type="ECO:0000256" key="4">
    <source>
        <dbReference type="ARBA" id="ARBA00022723"/>
    </source>
</evidence>
<evidence type="ECO:0000256" key="10">
    <source>
        <dbReference type="RuleBase" id="RU000461"/>
    </source>
</evidence>
<dbReference type="PANTHER" id="PTHR47947:SF24">
    <property type="entry name" value="ISOFLAVONE 2'-HYDROXYLASE-LIKE"/>
    <property type="match status" value="1"/>
</dbReference>
<accession>A0A2P6RS14</accession>
<dbReference type="Gene3D" id="1.10.630.10">
    <property type="entry name" value="Cytochrome P450"/>
    <property type="match status" value="1"/>
</dbReference>
<evidence type="ECO:0000256" key="3">
    <source>
        <dbReference type="ARBA" id="ARBA00022617"/>
    </source>
</evidence>
<evidence type="ECO:0000256" key="5">
    <source>
        <dbReference type="ARBA" id="ARBA00023002"/>
    </source>
</evidence>
<dbReference type="PRINTS" id="PR00463">
    <property type="entry name" value="EP450I"/>
</dbReference>
<dbReference type="PROSITE" id="PS00086">
    <property type="entry name" value="CYTOCHROME_P450"/>
    <property type="match status" value="1"/>
</dbReference>
<keyword evidence="12" id="KW-1185">Reference proteome</keyword>
<evidence type="ECO:0000256" key="9">
    <source>
        <dbReference type="PIRSR" id="PIRSR602401-1"/>
    </source>
</evidence>
<reference evidence="11 12" key="1">
    <citation type="journal article" date="2018" name="Nat. Genet.">
        <title>The Rosa genome provides new insights in the design of modern roses.</title>
        <authorList>
            <person name="Bendahmane M."/>
        </authorList>
    </citation>
    <scope>NUCLEOTIDE SEQUENCE [LARGE SCALE GENOMIC DNA]</scope>
    <source>
        <strain evidence="12">cv. Old Blush</strain>
    </source>
</reference>
<dbReference type="GO" id="GO:0016705">
    <property type="term" value="F:oxidoreductase activity, acting on paired donors, with incorporation or reduction of molecular oxygen"/>
    <property type="evidence" value="ECO:0007669"/>
    <property type="project" value="InterPro"/>
</dbReference>
<dbReference type="EMBL" id="PDCK01000040">
    <property type="protein sequence ID" value="PRQ49219.1"/>
    <property type="molecule type" value="Genomic_DNA"/>
</dbReference>
<comment type="caution">
    <text evidence="11">The sequence shown here is derived from an EMBL/GenBank/DDBJ whole genome shotgun (WGS) entry which is preliminary data.</text>
</comment>
<gene>
    <name evidence="11" type="ORF">RchiOBHm_Chr2g0119481</name>
</gene>
<sequence>MEPIFFYSSLSIIVCVFISLKLFGRRRYPNLPPSPSLSIPILGHLHLLKPPIHRTFHRLSQKHGPIISLWFGSRRVVIISSLSAVQECFTKNDIVLANRPPTLLSKHFGYNQTTLVAAPYGDHWRNVRRIGTVEVLSAGRLNSFSEIRKVEVKHLLRKLSRHAEEEEGRFVKVELRSMLFELTFNNIMTMVAGKRYVGNDVANKEEGKEFIEIMDEALSYSGGTNPGEFMPFLKCFGGNGYERKLKKLGRRADLFLQRLIDQHRNKSASESKNTMIDHLLSQQESQPGYYTDEIIKGLILSLLLAGTDTSAVTIEWAMSNLLNHPDALEKARAELDAQLGQERIVDEPDISKLHYLQSIISETLRLYPAAPMLVPHFASDDCIVGGFNIPCDTLVLVNAWAIHRDPKLWDDPEGFKPERFETGSKDEAHKFMPFGMGRRACPGAGLAQREIGLTLASLIQCFEWERVSKEEVDMTEGTGLTMPKLVPLEAMYKPRSFLNKVFH</sequence>
<keyword evidence="8" id="KW-0472">Membrane</keyword>
<dbReference type="InterPro" id="IPR017972">
    <property type="entry name" value="Cyt_P450_CS"/>
</dbReference>
<dbReference type="InterPro" id="IPR036396">
    <property type="entry name" value="Cyt_P450_sf"/>
</dbReference>
<dbReference type="Gramene" id="PRQ49219">
    <property type="protein sequence ID" value="PRQ49219"/>
    <property type="gene ID" value="RchiOBHm_Chr2g0119481"/>
</dbReference>
<evidence type="ECO:0000313" key="11">
    <source>
        <dbReference type="EMBL" id="PRQ49219.1"/>
    </source>
</evidence>
<evidence type="ECO:0000256" key="8">
    <source>
        <dbReference type="ARBA" id="ARBA00023136"/>
    </source>
</evidence>
<dbReference type="STRING" id="74649.A0A2P6RS14"/>
<keyword evidence="3 9" id="KW-0349">Heme</keyword>
<dbReference type="OrthoDB" id="1158985at2759"/>
<name>A0A2P6RS14_ROSCH</name>
<dbReference type="GO" id="GO:0020037">
    <property type="term" value="F:heme binding"/>
    <property type="evidence" value="ECO:0007669"/>
    <property type="project" value="InterPro"/>
</dbReference>
<dbReference type="GO" id="GO:0004497">
    <property type="term" value="F:monooxygenase activity"/>
    <property type="evidence" value="ECO:0007669"/>
    <property type="project" value="UniProtKB-KW"/>
</dbReference>
<dbReference type="InterPro" id="IPR002401">
    <property type="entry name" value="Cyt_P450_E_grp-I"/>
</dbReference>
<dbReference type="InterPro" id="IPR050651">
    <property type="entry name" value="Plant_Cytochrome_P450_Monoox"/>
</dbReference>
<dbReference type="SUPFAM" id="SSF48264">
    <property type="entry name" value="Cytochrome P450"/>
    <property type="match status" value="1"/>
</dbReference>
<dbReference type="InterPro" id="IPR001128">
    <property type="entry name" value="Cyt_P450"/>
</dbReference>